<dbReference type="STRING" id="455193.SAMN05421805_103238"/>
<dbReference type="Proteomes" id="UP000199398">
    <property type="component" value="Unassembled WGS sequence"/>
</dbReference>
<evidence type="ECO:0000313" key="4">
    <source>
        <dbReference type="EMBL" id="SFN20751.1"/>
    </source>
</evidence>
<accession>A0A1I4X410</accession>
<evidence type="ECO:0000313" key="6">
    <source>
        <dbReference type="Proteomes" id="UP000270697"/>
    </source>
</evidence>
<keyword evidence="2" id="KW-0812">Transmembrane</keyword>
<evidence type="ECO:0000256" key="1">
    <source>
        <dbReference type="SAM" id="MobiDB-lite"/>
    </source>
</evidence>
<feature type="compositionally biased region" description="Low complexity" evidence="1">
    <location>
        <begin position="57"/>
        <end position="74"/>
    </location>
</feature>
<evidence type="ECO:0000313" key="3">
    <source>
        <dbReference type="EMBL" id="RKT84311.1"/>
    </source>
</evidence>
<dbReference type="AlphaFoldDB" id="A0A1I4X410"/>
<feature type="compositionally biased region" description="Low complexity" evidence="1">
    <location>
        <begin position="145"/>
        <end position="155"/>
    </location>
</feature>
<keyword evidence="2" id="KW-1133">Transmembrane helix</keyword>
<dbReference type="Proteomes" id="UP000270697">
    <property type="component" value="Unassembled WGS sequence"/>
</dbReference>
<keyword evidence="6" id="KW-1185">Reference proteome</keyword>
<proteinExistence type="predicted"/>
<name>A0A1I4X410_9PSEU</name>
<feature type="compositionally biased region" description="Low complexity" evidence="1">
    <location>
        <begin position="86"/>
        <end position="99"/>
    </location>
</feature>
<evidence type="ECO:0008006" key="7">
    <source>
        <dbReference type="Google" id="ProtNLM"/>
    </source>
</evidence>
<evidence type="ECO:0000313" key="5">
    <source>
        <dbReference type="Proteomes" id="UP000199398"/>
    </source>
</evidence>
<protein>
    <recommendedName>
        <fullName evidence="7">Short C-terminal domain-containing protein</fullName>
    </recommendedName>
</protein>
<feature type="transmembrane region" description="Helical" evidence="2">
    <location>
        <begin position="198"/>
        <end position="220"/>
    </location>
</feature>
<feature type="compositionally biased region" description="Gly residues" evidence="1">
    <location>
        <begin position="35"/>
        <end position="44"/>
    </location>
</feature>
<feature type="region of interest" description="Disordered" evidence="1">
    <location>
        <begin position="29"/>
        <end position="178"/>
    </location>
</feature>
<feature type="region of interest" description="Disordered" evidence="1">
    <location>
        <begin position="229"/>
        <end position="264"/>
    </location>
</feature>
<reference evidence="4 5" key="1">
    <citation type="submission" date="2016-10" db="EMBL/GenBank/DDBJ databases">
        <authorList>
            <person name="de Groot N.N."/>
        </authorList>
    </citation>
    <scope>NUCLEOTIDE SEQUENCE [LARGE SCALE GENOMIC DNA]</scope>
    <source>
        <strain evidence="4 5">CPCC 201259</strain>
    </source>
</reference>
<feature type="compositionally biased region" description="Polar residues" evidence="1">
    <location>
        <begin position="117"/>
        <end position="129"/>
    </location>
</feature>
<feature type="compositionally biased region" description="Pro residues" evidence="1">
    <location>
        <begin position="238"/>
        <end position="261"/>
    </location>
</feature>
<dbReference type="RefSeq" id="WP_093150491.1">
    <property type="nucleotide sequence ID" value="NZ_FOUP01000003.1"/>
</dbReference>
<reference evidence="3 6" key="2">
    <citation type="submission" date="2018-10" db="EMBL/GenBank/DDBJ databases">
        <title>Sequencing the genomes of 1000 actinobacteria strains.</title>
        <authorList>
            <person name="Klenk H.-P."/>
        </authorList>
    </citation>
    <scope>NUCLEOTIDE SEQUENCE [LARGE SCALE GENOMIC DNA]</scope>
    <source>
        <strain evidence="3 6">DSM 45119</strain>
    </source>
</reference>
<dbReference type="EMBL" id="FOUP01000003">
    <property type="protein sequence ID" value="SFN20751.1"/>
    <property type="molecule type" value="Genomic_DNA"/>
</dbReference>
<keyword evidence="2" id="KW-0472">Membrane</keyword>
<evidence type="ECO:0000256" key="2">
    <source>
        <dbReference type="SAM" id="Phobius"/>
    </source>
</evidence>
<organism evidence="4 5">
    <name type="scientific">Saccharopolyspora antimicrobica</name>
    <dbReference type="NCBI Taxonomy" id="455193"/>
    <lineage>
        <taxon>Bacteria</taxon>
        <taxon>Bacillati</taxon>
        <taxon>Actinomycetota</taxon>
        <taxon>Actinomycetes</taxon>
        <taxon>Pseudonocardiales</taxon>
        <taxon>Pseudonocardiaceae</taxon>
        <taxon>Saccharopolyspora</taxon>
    </lineage>
</organism>
<sequence length="409" mass="42841">MTWQDELQNLDAELAAGRISAEEYRQRRDAVLGRAQGGQNGPASGGFPQQQPGTPSGGLPQQPGTPAGGTPQQGSPFPPAFSWGDAAAQGAQQQAQPQASGDATQVVPNPIAPQPPQNDSESTQVVNLNQQQQQWPAQQPPPQQPQWGPQQGWGPVESTGTPWGDDLPGGQPEHGDAAWMRQGPEVFDSAGKSGKGKLIAGLSIGGVLVVGLIVALIFFFTSGNDSPGEVIEAEPTVQTPPPPTTKELPEPPAANPNPPANPQDVLVGVEGPAHPWNGPLDLPALQGHKAGVLQPQAVLDTAIQNGLTDGWFTKTDGPPQVTLLALRMPSPDAASTVVQKYLDAQQGLAVEEELSYKGVEVVSTGSTFRTAYVSHGWVVIIDSSGDQAEQKFKDVLAQQLAKTPPTVRN</sequence>
<dbReference type="OrthoDB" id="3692386at2"/>
<dbReference type="EMBL" id="RBXX01000002">
    <property type="protein sequence ID" value="RKT84311.1"/>
    <property type="molecule type" value="Genomic_DNA"/>
</dbReference>
<gene>
    <name evidence="3" type="ORF">ATL45_2622</name>
    <name evidence="4" type="ORF">SAMN05421805_103238</name>
</gene>